<name>A0ABZ2LTT8_9BACT</name>
<organism evidence="4 5">
    <name type="scientific">Pendulispora albinea</name>
    <dbReference type="NCBI Taxonomy" id="2741071"/>
    <lineage>
        <taxon>Bacteria</taxon>
        <taxon>Pseudomonadati</taxon>
        <taxon>Myxococcota</taxon>
        <taxon>Myxococcia</taxon>
        <taxon>Myxococcales</taxon>
        <taxon>Sorangiineae</taxon>
        <taxon>Pendulisporaceae</taxon>
        <taxon>Pendulispora</taxon>
    </lineage>
</organism>
<accession>A0ABZ2LTT8</accession>
<evidence type="ECO:0000313" key="4">
    <source>
        <dbReference type="EMBL" id="WXB12585.1"/>
    </source>
</evidence>
<gene>
    <name evidence="4" type="ORF">LZC94_32645</name>
</gene>
<evidence type="ECO:0000313" key="5">
    <source>
        <dbReference type="Proteomes" id="UP001370348"/>
    </source>
</evidence>
<feature type="domain" description="Response regulatory" evidence="3">
    <location>
        <begin position="6"/>
        <end position="120"/>
    </location>
</feature>
<evidence type="ECO:0000256" key="2">
    <source>
        <dbReference type="PROSITE-ProRule" id="PRU00169"/>
    </source>
</evidence>
<dbReference type="InterPro" id="IPR050595">
    <property type="entry name" value="Bact_response_regulator"/>
</dbReference>
<evidence type="ECO:0000256" key="1">
    <source>
        <dbReference type="ARBA" id="ARBA00022553"/>
    </source>
</evidence>
<dbReference type="InterPro" id="IPR001789">
    <property type="entry name" value="Sig_transdc_resp-reg_receiver"/>
</dbReference>
<dbReference type="PANTHER" id="PTHR44591:SF23">
    <property type="entry name" value="CHEY SUBFAMILY"/>
    <property type="match status" value="1"/>
</dbReference>
<dbReference type="SUPFAM" id="SSF52172">
    <property type="entry name" value="CheY-like"/>
    <property type="match status" value="1"/>
</dbReference>
<keyword evidence="5" id="KW-1185">Reference proteome</keyword>
<protein>
    <submittedName>
        <fullName evidence="4">Response regulator</fullName>
    </submittedName>
</protein>
<dbReference type="Pfam" id="PF00072">
    <property type="entry name" value="Response_reg"/>
    <property type="match status" value="1"/>
</dbReference>
<dbReference type="InterPro" id="IPR011006">
    <property type="entry name" value="CheY-like_superfamily"/>
</dbReference>
<dbReference type="Proteomes" id="UP001370348">
    <property type="component" value="Chromosome"/>
</dbReference>
<feature type="modified residue" description="4-aspartylphosphate" evidence="2">
    <location>
        <position position="55"/>
    </location>
</feature>
<sequence length="136" mass="14675">MVHEKSLLVVDDERSFVDLVSRVLRREGYGVLHGKDGIDAFSSLFLHSPSLMLIDLCLPCITGLEVIEQVRGDQKTADVPIVAMSGDPSLLERAIAMGADAILAKPFSHEALKSVVARHLGEARTQDPPIGCESPS</sequence>
<proteinExistence type="predicted"/>
<dbReference type="SMART" id="SM00448">
    <property type="entry name" value="REC"/>
    <property type="match status" value="1"/>
</dbReference>
<dbReference type="EMBL" id="CP089984">
    <property type="protein sequence ID" value="WXB12585.1"/>
    <property type="molecule type" value="Genomic_DNA"/>
</dbReference>
<dbReference type="Gene3D" id="3.40.50.2300">
    <property type="match status" value="1"/>
</dbReference>
<reference evidence="4 5" key="1">
    <citation type="submission" date="2021-12" db="EMBL/GenBank/DDBJ databases">
        <title>Discovery of the Pendulisporaceae a myxobacterial family with distinct sporulation behavior and unique specialized metabolism.</title>
        <authorList>
            <person name="Garcia R."/>
            <person name="Popoff A."/>
            <person name="Bader C.D."/>
            <person name="Loehr J."/>
            <person name="Walesch S."/>
            <person name="Walt C."/>
            <person name="Boldt J."/>
            <person name="Bunk B."/>
            <person name="Haeckl F.J.F.P.J."/>
            <person name="Gunesch A.P."/>
            <person name="Birkelbach J."/>
            <person name="Nuebel U."/>
            <person name="Pietschmann T."/>
            <person name="Bach T."/>
            <person name="Mueller R."/>
        </authorList>
    </citation>
    <scope>NUCLEOTIDE SEQUENCE [LARGE SCALE GENOMIC DNA]</scope>
    <source>
        <strain evidence="4 5">MSr11954</strain>
    </source>
</reference>
<evidence type="ECO:0000259" key="3">
    <source>
        <dbReference type="PROSITE" id="PS50110"/>
    </source>
</evidence>
<dbReference type="PROSITE" id="PS50110">
    <property type="entry name" value="RESPONSE_REGULATORY"/>
    <property type="match status" value="1"/>
</dbReference>
<dbReference type="PANTHER" id="PTHR44591">
    <property type="entry name" value="STRESS RESPONSE REGULATOR PROTEIN 1"/>
    <property type="match status" value="1"/>
</dbReference>
<dbReference type="RefSeq" id="WP_394822206.1">
    <property type="nucleotide sequence ID" value="NZ_CP089984.1"/>
</dbReference>
<keyword evidence="1 2" id="KW-0597">Phosphoprotein</keyword>